<dbReference type="Proteomes" id="UP001143910">
    <property type="component" value="Unassembled WGS sequence"/>
</dbReference>
<protein>
    <submittedName>
        <fullName evidence="1">Uncharacterized protein</fullName>
    </submittedName>
</protein>
<evidence type="ECO:0000313" key="1">
    <source>
        <dbReference type="EMBL" id="KAJ2981475.1"/>
    </source>
</evidence>
<organism evidence="1 2">
    <name type="scientific">Zarea fungicola</name>
    <dbReference type="NCBI Taxonomy" id="93591"/>
    <lineage>
        <taxon>Eukaryota</taxon>
        <taxon>Fungi</taxon>
        <taxon>Dikarya</taxon>
        <taxon>Ascomycota</taxon>
        <taxon>Pezizomycotina</taxon>
        <taxon>Sordariomycetes</taxon>
        <taxon>Hypocreomycetidae</taxon>
        <taxon>Hypocreales</taxon>
        <taxon>Cordycipitaceae</taxon>
        <taxon>Zarea</taxon>
    </lineage>
</organism>
<keyword evidence="2" id="KW-1185">Reference proteome</keyword>
<sequence length="340" mass="36357">MGMFQKEDPEMHGDVQELERQKTIEGDAHFSRLGWKRFAVICIVQSIALGTLSLPAAFASLGMLAGVIICISTGVAAIYASYIIGQVKLKYPHVQNYVDLGALLGGRVGAGFVATCFVCLATLTIGSHCLTGKIAISVISNSTICGLWFGLISAVILFLLAIPPSFTELAILGYIDFTSIILAIGITMIVTGVSPDIGDGEATWSAWPKPGLTLSEAVTAVNNIVFAYGFAMAQPSFMAELHTPESYINAIWVLGSIEILVYTLTGAIIYSSVGMDVQSPALLSAGPLWSKVAFGVALPVIFISGALNTTAICRYMHDRWYKNSVVRYVNTPKGWSTWLG</sequence>
<evidence type="ECO:0000313" key="2">
    <source>
        <dbReference type="Proteomes" id="UP001143910"/>
    </source>
</evidence>
<dbReference type="EMBL" id="JANJQO010000128">
    <property type="protein sequence ID" value="KAJ2981475.1"/>
    <property type="molecule type" value="Genomic_DNA"/>
</dbReference>
<gene>
    <name evidence="1" type="ORF">NQ176_g2000</name>
</gene>
<reference evidence="1" key="1">
    <citation type="submission" date="2022-08" db="EMBL/GenBank/DDBJ databases">
        <title>Genome Sequence of Lecanicillium fungicola.</title>
        <authorList>
            <person name="Buettner E."/>
        </authorList>
    </citation>
    <scope>NUCLEOTIDE SEQUENCE</scope>
    <source>
        <strain evidence="1">Babe33</strain>
    </source>
</reference>
<name>A0ACC1NRC9_9HYPO</name>
<accession>A0ACC1NRC9</accession>
<proteinExistence type="predicted"/>
<comment type="caution">
    <text evidence="1">The sequence shown here is derived from an EMBL/GenBank/DDBJ whole genome shotgun (WGS) entry which is preliminary data.</text>
</comment>